<dbReference type="InterPro" id="IPR036291">
    <property type="entry name" value="NAD(P)-bd_dom_sf"/>
</dbReference>
<accession>A0A371NR06</accession>
<reference evidence="1 2" key="1">
    <citation type="submission" date="2018-08" db="EMBL/GenBank/DDBJ databases">
        <title>Isolation, diversity and antifungal activity of Actinobacteria from cow dung.</title>
        <authorList>
            <person name="Ling L."/>
        </authorList>
    </citation>
    <scope>NUCLEOTIDE SEQUENCE [LARGE SCALE GENOMIC DNA]</scope>
    <source>
        <strain evidence="1 2">NEAU-LLE</strain>
    </source>
</reference>
<proteinExistence type="predicted"/>
<gene>
    <name evidence="1" type="ORF">DY023_17750</name>
</gene>
<dbReference type="Proteomes" id="UP000262172">
    <property type="component" value="Unassembled WGS sequence"/>
</dbReference>
<dbReference type="EMBL" id="QUAB01000048">
    <property type="protein sequence ID" value="REJ04139.1"/>
    <property type="molecule type" value="Genomic_DNA"/>
</dbReference>
<evidence type="ECO:0000313" key="1">
    <source>
        <dbReference type="EMBL" id="REJ04139.1"/>
    </source>
</evidence>
<sequence length="313" mass="32693">MRVLVLGGRGSVGKVIVEELRTIGHEVTPAGRSAAPGWAQVDVTTSHGMAALRNLAHEHRVVVNATGAEDPGIAAAVAGAILVDISATAEYLDELRRNAPVGTGIVLGAGLVPGLSTIMLTALGGHPGDDLDLAVVLGGGESHGTAAVAWTANLAGRPLYGPPEGQRIMNFRESRRLPGAFGLRRHVRADFPDHLLVGAPRGQSVRTYLATDSRGSTAGLAVVGRFPRLRGLVQHAPHLGGNGWSLTALHRESGRTITARGRGQSRTTGVITAHMAHAAGRLRVDRPVTAADVLTLDEVQRIAGNHIEKRGFQ</sequence>
<evidence type="ECO:0000313" key="2">
    <source>
        <dbReference type="Proteomes" id="UP000262172"/>
    </source>
</evidence>
<dbReference type="SUPFAM" id="SSF51735">
    <property type="entry name" value="NAD(P)-binding Rossmann-fold domains"/>
    <property type="match status" value="1"/>
</dbReference>
<organism evidence="1 2">
    <name type="scientific">Microbacterium bovistercoris</name>
    <dbReference type="NCBI Taxonomy" id="2293570"/>
    <lineage>
        <taxon>Bacteria</taxon>
        <taxon>Bacillati</taxon>
        <taxon>Actinomycetota</taxon>
        <taxon>Actinomycetes</taxon>
        <taxon>Micrococcales</taxon>
        <taxon>Microbacteriaceae</taxon>
        <taxon>Microbacterium</taxon>
    </lineage>
</organism>
<keyword evidence="2" id="KW-1185">Reference proteome</keyword>
<comment type="caution">
    <text evidence="1">The sequence shown here is derived from an EMBL/GenBank/DDBJ whole genome shotgun (WGS) entry which is preliminary data.</text>
</comment>
<dbReference type="Gene3D" id="3.40.50.720">
    <property type="entry name" value="NAD(P)-binding Rossmann-like Domain"/>
    <property type="match status" value="1"/>
</dbReference>
<protein>
    <recommendedName>
        <fullName evidence="3">Saccharopine dehydrogenase</fullName>
    </recommendedName>
</protein>
<dbReference type="OrthoDB" id="1910498at2"/>
<name>A0A371NR06_9MICO</name>
<dbReference type="RefSeq" id="WP_116243655.1">
    <property type="nucleotide sequence ID" value="NZ_QUAB01000048.1"/>
</dbReference>
<evidence type="ECO:0008006" key="3">
    <source>
        <dbReference type="Google" id="ProtNLM"/>
    </source>
</evidence>
<dbReference type="AlphaFoldDB" id="A0A371NR06"/>